<organism evidence="1 2">
    <name type="scientific">Aureobasidium melanogenum</name>
    <name type="common">Aureobasidium pullulans var. melanogenum</name>
    <dbReference type="NCBI Taxonomy" id="46634"/>
    <lineage>
        <taxon>Eukaryota</taxon>
        <taxon>Fungi</taxon>
        <taxon>Dikarya</taxon>
        <taxon>Ascomycota</taxon>
        <taxon>Pezizomycotina</taxon>
        <taxon>Dothideomycetes</taxon>
        <taxon>Dothideomycetidae</taxon>
        <taxon>Dothideales</taxon>
        <taxon>Saccotheciaceae</taxon>
        <taxon>Aureobasidium</taxon>
    </lineage>
</organism>
<feature type="non-terminal residue" evidence="1">
    <location>
        <position position="131"/>
    </location>
</feature>
<sequence length="131" mass="14654">MVSRRSLTRTAALPLGEVGLLFKDEVCETTPDGSRRERRVVPILLDSCIKCHYFMHQAGIRARSEPRKLARSCVLGLVQTIGRTISGKVVVETKLERPDHNFEGEQNSRPGGTEIPCFGQPILVKFSRHGR</sequence>
<dbReference type="EMBL" id="JAHFXS010000001">
    <property type="protein sequence ID" value="KAG9991685.1"/>
    <property type="molecule type" value="Genomic_DNA"/>
</dbReference>
<dbReference type="AlphaFoldDB" id="A0A9P8G5C6"/>
<gene>
    <name evidence="1" type="ORF">KCU98_g45</name>
</gene>
<reference evidence="1" key="2">
    <citation type="submission" date="2021-08" db="EMBL/GenBank/DDBJ databases">
        <authorList>
            <person name="Gostincar C."/>
            <person name="Sun X."/>
            <person name="Song Z."/>
            <person name="Gunde-Cimerman N."/>
        </authorList>
    </citation>
    <scope>NUCLEOTIDE SEQUENCE</scope>
    <source>
        <strain evidence="1">EXF-9298</strain>
    </source>
</reference>
<keyword evidence="2" id="KW-1185">Reference proteome</keyword>
<evidence type="ECO:0000313" key="2">
    <source>
        <dbReference type="Proteomes" id="UP000729357"/>
    </source>
</evidence>
<comment type="caution">
    <text evidence="1">The sequence shown here is derived from an EMBL/GenBank/DDBJ whole genome shotgun (WGS) entry which is preliminary data.</text>
</comment>
<proteinExistence type="predicted"/>
<protein>
    <submittedName>
        <fullName evidence="1">Uncharacterized protein</fullName>
    </submittedName>
</protein>
<reference evidence="1" key="1">
    <citation type="journal article" date="2021" name="J Fungi (Basel)">
        <title>Virulence traits and population genomics of the black yeast Aureobasidium melanogenum.</title>
        <authorList>
            <person name="Cernosa A."/>
            <person name="Sun X."/>
            <person name="Gostincar C."/>
            <person name="Fang C."/>
            <person name="Gunde-Cimerman N."/>
            <person name="Song Z."/>
        </authorList>
    </citation>
    <scope>NUCLEOTIDE SEQUENCE</scope>
    <source>
        <strain evidence="1">EXF-9298</strain>
    </source>
</reference>
<name>A0A9P8G5C6_AURME</name>
<evidence type="ECO:0000313" key="1">
    <source>
        <dbReference type="EMBL" id="KAG9991685.1"/>
    </source>
</evidence>
<dbReference type="Proteomes" id="UP000729357">
    <property type="component" value="Unassembled WGS sequence"/>
</dbReference>
<accession>A0A9P8G5C6</accession>